<accession>A0A7G1I1Z7</accession>
<evidence type="ECO:0000313" key="3">
    <source>
        <dbReference type="Proteomes" id="UP000516380"/>
    </source>
</evidence>
<keyword evidence="3" id="KW-1185">Reference proteome</keyword>
<dbReference type="Proteomes" id="UP000516380">
    <property type="component" value="Chromosome"/>
</dbReference>
<name>A0A7G1I1Z7_MYCKA</name>
<dbReference type="AlphaFoldDB" id="A0A7G1I1Z7"/>
<dbReference type="EMBL" id="AP023343">
    <property type="protein sequence ID" value="BCI85076.1"/>
    <property type="molecule type" value="Genomic_DNA"/>
</dbReference>
<organism evidence="2 3">
    <name type="scientific">Mycobacterium kansasii</name>
    <dbReference type="NCBI Taxonomy" id="1768"/>
    <lineage>
        <taxon>Bacteria</taxon>
        <taxon>Bacillati</taxon>
        <taxon>Actinomycetota</taxon>
        <taxon>Actinomycetes</taxon>
        <taxon>Mycobacteriales</taxon>
        <taxon>Mycobacteriaceae</taxon>
        <taxon>Mycobacterium</taxon>
    </lineage>
</organism>
<evidence type="ECO:0000256" key="1">
    <source>
        <dbReference type="SAM" id="MobiDB-lite"/>
    </source>
</evidence>
<proteinExistence type="predicted"/>
<sequence length="75" mass="8014">MATGQVSVLVRQHSRQLRLVEPVQGSGGDHHDRVGAASNAIGSGMRRRNNYQVRPAIPVTAAADHPSSRCVQETA</sequence>
<evidence type="ECO:0000313" key="2">
    <source>
        <dbReference type="EMBL" id="BCI85076.1"/>
    </source>
</evidence>
<feature type="region of interest" description="Disordered" evidence="1">
    <location>
        <begin position="22"/>
        <end position="48"/>
    </location>
</feature>
<gene>
    <name evidence="2" type="ORF">NIIDMKKI_02820</name>
</gene>
<reference evidence="2 3" key="1">
    <citation type="submission" date="2020-07" db="EMBL/GenBank/DDBJ databases">
        <title>Mycobacterium kansasii (former subtype) with zoonotic potential isolated from diseased indoor pet cat, Japan.</title>
        <authorList>
            <person name="Fukano H."/>
            <person name="Terazono T."/>
            <person name="Hoshino Y."/>
        </authorList>
    </citation>
    <scope>NUCLEOTIDE SEQUENCE [LARGE SCALE GENOMIC DNA]</scope>
    <source>
        <strain evidence="2 3">Kuro-I</strain>
    </source>
</reference>
<protein>
    <submittedName>
        <fullName evidence="2">Uncharacterized protein</fullName>
    </submittedName>
</protein>